<dbReference type="Gene3D" id="3.30.450.20">
    <property type="entry name" value="PAS domain"/>
    <property type="match status" value="1"/>
</dbReference>
<organism evidence="1 2">
    <name type="scientific">Bacteroides helcogenes (strain ATCC 35417 / DSM 20613 / JCM 6297 / CCUG 15421 / P 36-108)</name>
    <dbReference type="NCBI Taxonomy" id="693979"/>
    <lineage>
        <taxon>Bacteria</taxon>
        <taxon>Pseudomonadati</taxon>
        <taxon>Bacteroidota</taxon>
        <taxon>Bacteroidia</taxon>
        <taxon>Bacteroidales</taxon>
        <taxon>Bacteroidaceae</taxon>
        <taxon>Bacteroides</taxon>
    </lineage>
</organism>
<evidence type="ECO:0000313" key="1">
    <source>
        <dbReference type="EMBL" id="ADV43740.1"/>
    </source>
</evidence>
<dbReference type="AlphaFoldDB" id="E6SNJ1"/>
<accession>E6SNJ1</accession>
<name>E6SNJ1_BACT6</name>
<dbReference type="EMBL" id="CP002352">
    <property type="protein sequence ID" value="ADV43740.1"/>
    <property type="molecule type" value="Genomic_DNA"/>
</dbReference>
<reference evidence="1 2" key="2">
    <citation type="journal article" date="2011" name="Stand. Genomic Sci.">
        <title>Complete genome sequence of Bacteroides helcogenes type strain (P 36-108).</title>
        <authorList>
            <person name="Pati A."/>
            <person name="Gronow S."/>
            <person name="Zeytun A."/>
            <person name="Lapidus A."/>
            <person name="Nolan M."/>
            <person name="Hammon N."/>
            <person name="Deshpande S."/>
            <person name="Cheng J.F."/>
            <person name="Tapia R."/>
            <person name="Han C."/>
            <person name="Goodwin L."/>
            <person name="Pitluck S."/>
            <person name="Liolios K."/>
            <person name="Pagani I."/>
            <person name="Ivanova N."/>
            <person name="Mavromatis K."/>
            <person name="Chen A."/>
            <person name="Palaniappan K."/>
            <person name="Land M."/>
            <person name="Hauser L."/>
            <person name="Chang Y.J."/>
            <person name="Jeffries C.D."/>
            <person name="Detter J.C."/>
            <person name="Brambilla E."/>
            <person name="Rohde M."/>
            <person name="Goker M."/>
            <person name="Woyke T."/>
            <person name="Bristow J."/>
            <person name="Eisen J.A."/>
            <person name="Markowitz V."/>
            <person name="Hugenholtz P."/>
            <person name="Kyrpides N.C."/>
            <person name="Klenk H.P."/>
            <person name="Lucas S."/>
        </authorList>
    </citation>
    <scope>NUCLEOTIDE SEQUENCE [LARGE SCALE GENOMIC DNA]</scope>
    <source>
        <strain evidence="2">ATCC 35417 / DSM 20613 / JCM 6297 / CCUG 15421 / P 36-108</strain>
    </source>
</reference>
<gene>
    <name evidence="1" type="ordered locus">Bache_1754</name>
</gene>
<proteinExistence type="predicted"/>
<evidence type="ECO:0000313" key="2">
    <source>
        <dbReference type="Proteomes" id="UP000008630"/>
    </source>
</evidence>
<dbReference type="KEGG" id="bhl:Bache_1754"/>
<protein>
    <submittedName>
        <fullName evidence="1">Uncharacterized protein</fullName>
    </submittedName>
</protein>
<sequence length="131" mass="15202">MLSQSNILVWDYDIVTQMITLDYSDTALKERMTRDEFLKKRIPPLKYGSVNKSFDRLSAGEEENFSEEWELLSILEDGSQEAQYVMVNGMPLRNNSGKITAYSGLLRDIQTLFSRSIGWSMRQNELYSQTK</sequence>
<dbReference type="HOGENOM" id="CLU_1923402_0_0_10"/>
<reference key="1">
    <citation type="submission" date="2010-11" db="EMBL/GenBank/DDBJ databases">
        <title>The complete genome of Bacteroides helcogenes P 36-108.</title>
        <authorList>
            <consortium name="US DOE Joint Genome Institute (JGI-PGF)"/>
            <person name="Lucas S."/>
            <person name="Copeland A."/>
            <person name="Lapidus A."/>
            <person name="Bruce D."/>
            <person name="Goodwin L."/>
            <person name="Pitluck S."/>
            <person name="Kyrpides N."/>
            <person name="Mavromatis K."/>
            <person name="Ivanova N."/>
            <person name="Zeytun A."/>
            <person name="Brettin T."/>
            <person name="Detter J.C."/>
            <person name="Tapia R."/>
            <person name="Han C."/>
            <person name="Land M."/>
            <person name="Hauser L."/>
            <person name="Markowitz V."/>
            <person name="Cheng J.-F."/>
            <person name="Hugenholtz P."/>
            <person name="Woyke T."/>
            <person name="Wu D."/>
            <person name="Gronow S."/>
            <person name="Wellnitz S."/>
            <person name="Brambilla E."/>
            <person name="Klenk H.-P."/>
            <person name="Eisen J.A."/>
        </authorList>
    </citation>
    <scope>NUCLEOTIDE SEQUENCE</scope>
    <source>
        <strain>P 36-108</strain>
    </source>
</reference>
<keyword evidence="2" id="KW-1185">Reference proteome</keyword>
<dbReference type="Proteomes" id="UP000008630">
    <property type="component" value="Chromosome"/>
</dbReference>